<feature type="region of interest" description="Disordered" evidence="1">
    <location>
        <begin position="492"/>
        <end position="530"/>
    </location>
</feature>
<proteinExistence type="predicted"/>
<organism evidence="2 3">
    <name type="scientific">Eumeta variegata</name>
    <name type="common">Bagworm moth</name>
    <name type="synonym">Eumeta japonica</name>
    <dbReference type="NCBI Taxonomy" id="151549"/>
    <lineage>
        <taxon>Eukaryota</taxon>
        <taxon>Metazoa</taxon>
        <taxon>Ecdysozoa</taxon>
        <taxon>Arthropoda</taxon>
        <taxon>Hexapoda</taxon>
        <taxon>Insecta</taxon>
        <taxon>Pterygota</taxon>
        <taxon>Neoptera</taxon>
        <taxon>Endopterygota</taxon>
        <taxon>Lepidoptera</taxon>
        <taxon>Glossata</taxon>
        <taxon>Ditrysia</taxon>
        <taxon>Tineoidea</taxon>
        <taxon>Psychidae</taxon>
        <taxon>Oiketicinae</taxon>
        <taxon>Eumeta</taxon>
    </lineage>
</organism>
<keyword evidence="3" id="KW-1185">Reference proteome</keyword>
<reference evidence="2 3" key="1">
    <citation type="journal article" date="2019" name="Commun. Biol.">
        <title>The bagworm genome reveals a unique fibroin gene that provides high tensile strength.</title>
        <authorList>
            <person name="Kono N."/>
            <person name="Nakamura H."/>
            <person name="Ohtoshi R."/>
            <person name="Tomita M."/>
            <person name="Numata K."/>
            <person name="Arakawa K."/>
        </authorList>
    </citation>
    <scope>NUCLEOTIDE SEQUENCE [LARGE SCALE GENOMIC DNA]</scope>
</reference>
<dbReference type="Proteomes" id="UP000299102">
    <property type="component" value="Unassembled WGS sequence"/>
</dbReference>
<dbReference type="InterPro" id="IPR008042">
    <property type="entry name" value="Retrotrans_Pao"/>
</dbReference>
<dbReference type="STRING" id="151549.A0A4C1ZFZ3"/>
<evidence type="ECO:0000256" key="1">
    <source>
        <dbReference type="SAM" id="MobiDB-lite"/>
    </source>
</evidence>
<feature type="compositionally biased region" description="Basic and acidic residues" evidence="1">
    <location>
        <begin position="516"/>
        <end position="530"/>
    </location>
</feature>
<accession>A0A4C1ZFZ3</accession>
<comment type="caution">
    <text evidence="2">The sequence shown here is derived from an EMBL/GenBank/DDBJ whole genome shotgun (WGS) entry which is preliminary data.</text>
</comment>
<evidence type="ECO:0000313" key="2">
    <source>
        <dbReference type="EMBL" id="GBP85537.1"/>
    </source>
</evidence>
<name>A0A4C1ZFZ3_EUMVA</name>
<sequence>MPESYDTAMRQPAPNQSTSERLWYLPHFAVTHPQKKKVRLVFDAAARTNGKCLNDALLTGPDLIRSLLGVLVRFRQGRVACRPTSRKCSCGVPNDVTDFRRRLIALYCDLHQNRNASEFELEYPEACKAIRLDHYVDDFLKSFNSIEEARRVSKQVYEIHRKAAFELRGWASNEIEVLNEMPDTRNDDNVQLGGDTRIGKTLGLQWDINNDALGFNLGLRNTPTEVLETSLPPTKRQVTSAVMSVFDPLGLASPVLITGKCMLQDIWRSGIDWDETIEADAHKKWLKWVNDIKKLASIRIPRCISPGHTEGATCVRRRERKVVRCGRVLAYKIERTRKRSFANSRKSSRRSLEILSWIRSDPRSFKPLSLIAWPNWRNTTVKCWRWVPTKLNVADDATRDPPTHFDETHRWFHGPDFLRKAKTNGRRKLLKRNADGEERSCTTLTLVNKEDSQVVPNVSRFSSWTRLLRSTARVLQAIDLFRVKRKVNALKHKRTATKTSSDPTWKHISKKAHTPAQKDNRRLEENDRHL</sequence>
<evidence type="ECO:0000313" key="3">
    <source>
        <dbReference type="Proteomes" id="UP000299102"/>
    </source>
</evidence>
<dbReference type="PANTHER" id="PTHR47331">
    <property type="entry name" value="PHD-TYPE DOMAIN-CONTAINING PROTEIN"/>
    <property type="match status" value="1"/>
</dbReference>
<dbReference type="Pfam" id="PF05380">
    <property type="entry name" value="Peptidase_A17"/>
    <property type="match status" value="1"/>
</dbReference>
<gene>
    <name evidence="2" type="ORF">EVAR_58072_1</name>
</gene>
<protein>
    <submittedName>
        <fullName evidence="2">Uncharacterized protein</fullName>
    </submittedName>
</protein>
<dbReference type="OrthoDB" id="6434680at2759"/>
<dbReference type="EMBL" id="BGZK01001744">
    <property type="protein sequence ID" value="GBP85537.1"/>
    <property type="molecule type" value="Genomic_DNA"/>
</dbReference>
<dbReference type="AlphaFoldDB" id="A0A4C1ZFZ3"/>